<dbReference type="SUPFAM" id="SSF55120">
    <property type="entry name" value="Pseudouridine synthase"/>
    <property type="match status" value="1"/>
</dbReference>
<evidence type="ECO:0000256" key="5">
    <source>
        <dbReference type="HAMAP-Rule" id="MF_01080"/>
    </source>
</evidence>
<organism evidence="9 10">
    <name type="scientific">Cyanobium gracile UHCC 0139</name>
    <dbReference type="NCBI Taxonomy" id="3110308"/>
    <lineage>
        <taxon>Bacteria</taxon>
        <taxon>Bacillati</taxon>
        <taxon>Cyanobacteriota</taxon>
        <taxon>Cyanophyceae</taxon>
        <taxon>Synechococcales</taxon>
        <taxon>Prochlorococcaceae</taxon>
        <taxon>Cyanobium</taxon>
    </lineage>
</organism>
<evidence type="ECO:0000259" key="6">
    <source>
        <dbReference type="Pfam" id="PF01509"/>
    </source>
</evidence>
<evidence type="ECO:0000256" key="4">
    <source>
        <dbReference type="ARBA" id="ARBA00023235"/>
    </source>
</evidence>
<comment type="similarity">
    <text evidence="2 5">Belongs to the pseudouridine synthase TruB family. Type 1 subfamily.</text>
</comment>
<evidence type="ECO:0000256" key="2">
    <source>
        <dbReference type="ARBA" id="ARBA00005642"/>
    </source>
</evidence>
<dbReference type="EC" id="5.4.99.25" evidence="5"/>
<evidence type="ECO:0000313" key="9">
    <source>
        <dbReference type="EMBL" id="MEA5390979.1"/>
    </source>
</evidence>
<protein>
    <recommendedName>
        <fullName evidence="5">tRNA pseudouridine synthase B</fullName>
        <ecNumber evidence="5">5.4.99.25</ecNumber>
    </recommendedName>
    <alternativeName>
        <fullName evidence="5">tRNA pseudouridine(55) synthase</fullName>
        <shortName evidence="5">Psi55 synthase</shortName>
    </alternativeName>
    <alternativeName>
        <fullName evidence="5">tRNA pseudouridylate synthase</fullName>
    </alternativeName>
    <alternativeName>
        <fullName evidence="5">tRNA-uridine isomerase</fullName>
    </alternativeName>
</protein>
<dbReference type="InterPro" id="IPR002501">
    <property type="entry name" value="PsdUridine_synth_N"/>
</dbReference>
<dbReference type="Proteomes" id="UP001304461">
    <property type="component" value="Unassembled WGS sequence"/>
</dbReference>
<dbReference type="InterPro" id="IPR032819">
    <property type="entry name" value="TruB_C"/>
</dbReference>
<dbReference type="RefSeq" id="WP_323305036.1">
    <property type="nucleotide sequence ID" value="NZ_JAYGHX010000003.1"/>
</dbReference>
<evidence type="ECO:0000256" key="3">
    <source>
        <dbReference type="ARBA" id="ARBA00022694"/>
    </source>
</evidence>
<keyword evidence="4 5" id="KW-0413">Isomerase</keyword>
<name>A0ABU5RTA3_9CYAN</name>
<sequence>MGEGPSRLPPSPPSRHGCGFLVLDKPAGLTSHDGVARVRRAYGLRRVGHGGTLDPAVTGVLPIALGPATRLLPYLPGDKTYRGTVQLGVRTGTDDLEGEVLQRSAVPPLDPEALERALARFRGEILQVPPQVSAVHVDGQRAYARVRAGEQLALAARPVRIHGLDLLGWDAERGRLELEVRCSAGTYVRALARDLGEALGCGGALASLRRTAALGFGLHQAISMERLVSGPLPPLLDPLDVLVDLPRQRLDPAQLSPWRCGRSLPRTVEQSPEGAVAVLTPDGNLAGIARADGKGLLLPRLVFDAAG</sequence>
<dbReference type="InterPro" id="IPR014780">
    <property type="entry name" value="tRNA_psdUridine_synth_TruB"/>
</dbReference>
<keyword evidence="10" id="KW-1185">Reference proteome</keyword>
<keyword evidence="3 5" id="KW-0819">tRNA processing</keyword>
<dbReference type="EMBL" id="JAYGHX010000003">
    <property type="protein sequence ID" value="MEA5390979.1"/>
    <property type="molecule type" value="Genomic_DNA"/>
</dbReference>
<feature type="active site" description="Nucleophile" evidence="5">
    <location>
        <position position="54"/>
    </location>
</feature>
<evidence type="ECO:0000256" key="1">
    <source>
        <dbReference type="ARBA" id="ARBA00000385"/>
    </source>
</evidence>
<dbReference type="Pfam" id="PF01509">
    <property type="entry name" value="TruB_N"/>
    <property type="match status" value="1"/>
</dbReference>
<comment type="caution">
    <text evidence="9">The sequence shown here is derived from an EMBL/GenBank/DDBJ whole genome shotgun (WGS) entry which is preliminary data.</text>
</comment>
<comment type="catalytic activity">
    <reaction evidence="1 5">
        <text>uridine(55) in tRNA = pseudouridine(55) in tRNA</text>
        <dbReference type="Rhea" id="RHEA:42532"/>
        <dbReference type="Rhea" id="RHEA-COMP:10101"/>
        <dbReference type="Rhea" id="RHEA-COMP:10102"/>
        <dbReference type="ChEBI" id="CHEBI:65314"/>
        <dbReference type="ChEBI" id="CHEBI:65315"/>
        <dbReference type="EC" id="5.4.99.25"/>
    </reaction>
</comment>
<dbReference type="PANTHER" id="PTHR13767:SF2">
    <property type="entry name" value="PSEUDOURIDYLATE SYNTHASE TRUB1"/>
    <property type="match status" value="1"/>
</dbReference>
<feature type="domain" description="tRNA pseudouridylate synthase B C-terminal" evidence="8">
    <location>
        <begin position="189"/>
        <end position="228"/>
    </location>
</feature>
<dbReference type="NCBIfam" id="TIGR00431">
    <property type="entry name" value="TruB"/>
    <property type="match status" value="1"/>
</dbReference>
<gene>
    <name evidence="5 9" type="primary">truB</name>
    <name evidence="9" type="ORF">VB738_06855</name>
</gene>
<proteinExistence type="inferred from homology"/>
<dbReference type="HAMAP" id="MF_01080">
    <property type="entry name" value="TruB_bact"/>
    <property type="match status" value="1"/>
</dbReference>
<dbReference type="PANTHER" id="PTHR13767">
    <property type="entry name" value="TRNA-PSEUDOURIDINE SYNTHASE"/>
    <property type="match status" value="1"/>
</dbReference>
<accession>A0ABU5RTA3</accession>
<dbReference type="CDD" id="cd02573">
    <property type="entry name" value="PseudoU_synth_EcTruB"/>
    <property type="match status" value="1"/>
</dbReference>
<dbReference type="Pfam" id="PF16198">
    <property type="entry name" value="TruB_C_2"/>
    <property type="match status" value="1"/>
</dbReference>
<feature type="domain" description="tRNA pseudouridine synthase II TruB subfamily 1 C-terminal" evidence="7">
    <location>
        <begin position="247"/>
        <end position="301"/>
    </location>
</feature>
<reference evidence="9 10" key="1">
    <citation type="submission" date="2023-12" db="EMBL/GenBank/DDBJ databases">
        <title>Baltic Sea Cyanobacteria.</title>
        <authorList>
            <person name="Delbaje E."/>
            <person name="Fewer D.P."/>
            <person name="Shishido T.K."/>
        </authorList>
    </citation>
    <scope>NUCLEOTIDE SEQUENCE [LARGE SCALE GENOMIC DNA]</scope>
    <source>
        <strain evidence="9 10">UHCC 0139</strain>
    </source>
</reference>
<dbReference type="InterPro" id="IPR020103">
    <property type="entry name" value="PsdUridine_synth_cat_dom_sf"/>
</dbReference>
<evidence type="ECO:0000259" key="8">
    <source>
        <dbReference type="Pfam" id="PF16198"/>
    </source>
</evidence>
<evidence type="ECO:0000259" key="7">
    <source>
        <dbReference type="Pfam" id="PF09157"/>
    </source>
</evidence>
<dbReference type="GO" id="GO:0160148">
    <property type="term" value="F:tRNA pseudouridine(55) synthase activity"/>
    <property type="evidence" value="ECO:0007669"/>
    <property type="project" value="UniProtKB-EC"/>
</dbReference>
<dbReference type="Pfam" id="PF09157">
    <property type="entry name" value="TruB-C_2"/>
    <property type="match status" value="1"/>
</dbReference>
<evidence type="ECO:0000313" key="10">
    <source>
        <dbReference type="Proteomes" id="UP001304461"/>
    </source>
</evidence>
<feature type="domain" description="Pseudouridine synthase II N-terminal" evidence="6">
    <location>
        <begin position="39"/>
        <end position="188"/>
    </location>
</feature>
<dbReference type="InterPro" id="IPR015240">
    <property type="entry name" value="tRNA_sdUridine_synth_fam1_C"/>
</dbReference>
<dbReference type="Gene3D" id="3.30.2350.10">
    <property type="entry name" value="Pseudouridine synthase"/>
    <property type="match status" value="1"/>
</dbReference>
<comment type="function">
    <text evidence="5">Responsible for synthesis of pseudouridine from uracil-55 in the psi GC loop of transfer RNAs.</text>
</comment>